<evidence type="ECO:0000256" key="3">
    <source>
        <dbReference type="ARBA" id="ARBA00022741"/>
    </source>
</evidence>
<feature type="domain" description="tRNA(Ile)-lysidine/2-thiocytidine synthase N-terminal" evidence="7">
    <location>
        <begin position="22"/>
        <end position="207"/>
    </location>
</feature>
<dbReference type="Gene3D" id="3.40.50.620">
    <property type="entry name" value="HUPs"/>
    <property type="match status" value="1"/>
</dbReference>
<keyword evidence="2 6" id="KW-0819">tRNA processing</keyword>
<dbReference type="RefSeq" id="WP_141165008.1">
    <property type="nucleotide sequence ID" value="NZ_VHLH01000001.1"/>
</dbReference>
<feature type="binding site" evidence="6">
    <location>
        <begin position="27"/>
        <end position="32"/>
    </location>
    <ligand>
        <name>ATP</name>
        <dbReference type="ChEBI" id="CHEBI:30616"/>
    </ligand>
</feature>
<comment type="similarity">
    <text evidence="6">Belongs to the tRNA(Ile)-lysidine synthase family.</text>
</comment>
<evidence type="ECO:0000256" key="5">
    <source>
        <dbReference type="ARBA" id="ARBA00048539"/>
    </source>
</evidence>
<accession>A0A506UHB2</accession>
<dbReference type="EMBL" id="VHLH01000001">
    <property type="protein sequence ID" value="TPW32705.1"/>
    <property type="molecule type" value="Genomic_DNA"/>
</dbReference>
<proteinExistence type="inferred from homology"/>
<gene>
    <name evidence="6 8" type="primary">tilS</name>
    <name evidence="8" type="ORF">FJU11_00305</name>
</gene>
<keyword evidence="3 6" id="KW-0547">Nucleotide-binding</keyword>
<keyword evidence="1 6" id="KW-0436">Ligase</keyword>
<keyword evidence="4 6" id="KW-0067">ATP-binding</keyword>
<comment type="caution">
    <text evidence="8">The sequence shown here is derived from an EMBL/GenBank/DDBJ whole genome shotgun (WGS) entry which is preliminary data.</text>
</comment>
<evidence type="ECO:0000256" key="2">
    <source>
        <dbReference type="ARBA" id="ARBA00022694"/>
    </source>
</evidence>
<evidence type="ECO:0000256" key="6">
    <source>
        <dbReference type="HAMAP-Rule" id="MF_01161"/>
    </source>
</evidence>
<evidence type="ECO:0000259" key="7">
    <source>
        <dbReference type="Pfam" id="PF01171"/>
    </source>
</evidence>
<dbReference type="GO" id="GO:0006400">
    <property type="term" value="P:tRNA modification"/>
    <property type="evidence" value="ECO:0007669"/>
    <property type="project" value="UniProtKB-UniRule"/>
</dbReference>
<dbReference type="Pfam" id="PF01171">
    <property type="entry name" value="ATP_bind_3"/>
    <property type="match status" value="1"/>
</dbReference>
<dbReference type="PANTHER" id="PTHR43033:SF1">
    <property type="entry name" value="TRNA(ILE)-LYSIDINE SYNTHASE-RELATED"/>
    <property type="match status" value="1"/>
</dbReference>
<dbReference type="GO" id="GO:0005737">
    <property type="term" value="C:cytoplasm"/>
    <property type="evidence" value="ECO:0007669"/>
    <property type="project" value="UniProtKB-SubCell"/>
</dbReference>
<comment type="function">
    <text evidence="6">Ligates lysine onto the cytidine present at position 34 of the AUA codon-specific tRNA(Ile) that contains the anticodon CAU, in an ATP-dependent manner. Cytidine is converted to lysidine, thus changing the amino acid specificity of the tRNA from methionine to isoleucine.</text>
</comment>
<keyword evidence="9" id="KW-1185">Reference proteome</keyword>
<dbReference type="GO" id="GO:0032267">
    <property type="term" value="F:tRNA(Ile)-lysidine synthase activity"/>
    <property type="evidence" value="ECO:0007669"/>
    <property type="project" value="UniProtKB-EC"/>
</dbReference>
<dbReference type="NCBIfam" id="TIGR02432">
    <property type="entry name" value="lysidine_TilS_N"/>
    <property type="match status" value="1"/>
</dbReference>
<organism evidence="8 9">
    <name type="scientific">Pararhizobium mangrovi</name>
    <dbReference type="NCBI Taxonomy" id="2590452"/>
    <lineage>
        <taxon>Bacteria</taxon>
        <taxon>Pseudomonadati</taxon>
        <taxon>Pseudomonadota</taxon>
        <taxon>Alphaproteobacteria</taxon>
        <taxon>Hyphomicrobiales</taxon>
        <taxon>Rhizobiaceae</taxon>
        <taxon>Rhizobium/Agrobacterium group</taxon>
        <taxon>Pararhizobium</taxon>
    </lineage>
</organism>
<protein>
    <recommendedName>
        <fullName evidence="6">tRNA(Ile)-lysidine synthase</fullName>
        <ecNumber evidence="6">6.3.4.19</ecNumber>
    </recommendedName>
    <alternativeName>
        <fullName evidence="6">tRNA(Ile)-2-lysyl-cytidine synthase</fullName>
    </alternativeName>
    <alternativeName>
        <fullName evidence="6">tRNA(Ile)-lysidine synthetase</fullName>
    </alternativeName>
</protein>
<reference evidence="8 9" key="1">
    <citation type="submission" date="2019-06" db="EMBL/GenBank/DDBJ databases">
        <authorList>
            <person name="Li M."/>
        </authorList>
    </citation>
    <scope>NUCLEOTIDE SEQUENCE [LARGE SCALE GENOMIC DNA]</scope>
    <source>
        <strain evidence="8 9">BGMRC6574</strain>
    </source>
</reference>
<name>A0A506UHB2_9HYPH</name>
<comment type="subcellular location">
    <subcellularLocation>
        <location evidence="6">Cytoplasm</location>
    </subcellularLocation>
</comment>
<comment type="domain">
    <text evidence="6">The N-terminal region contains the highly conserved SGGXDS motif, predicted to be a P-loop motif involved in ATP binding.</text>
</comment>
<evidence type="ECO:0000313" key="8">
    <source>
        <dbReference type="EMBL" id="TPW32705.1"/>
    </source>
</evidence>
<comment type="catalytic activity">
    <reaction evidence="5 6">
        <text>cytidine(34) in tRNA(Ile2) + L-lysine + ATP = lysidine(34) in tRNA(Ile2) + AMP + diphosphate + H(+)</text>
        <dbReference type="Rhea" id="RHEA:43744"/>
        <dbReference type="Rhea" id="RHEA-COMP:10625"/>
        <dbReference type="Rhea" id="RHEA-COMP:10670"/>
        <dbReference type="ChEBI" id="CHEBI:15378"/>
        <dbReference type="ChEBI" id="CHEBI:30616"/>
        <dbReference type="ChEBI" id="CHEBI:32551"/>
        <dbReference type="ChEBI" id="CHEBI:33019"/>
        <dbReference type="ChEBI" id="CHEBI:82748"/>
        <dbReference type="ChEBI" id="CHEBI:83665"/>
        <dbReference type="ChEBI" id="CHEBI:456215"/>
        <dbReference type="EC" id="6.3.4.19"/>
    </reaction>
</comment>
<dbReference type="InterPro" id="IPR012094">
    <property type="entry name" value="tRNA_Ile_lys_synt"/>
</dbReference>
<dbReference type="EC" id="6.3.4.19" evidence="6"/>
<dbReference type="CDD" id="cd01992">
    <property type="entry name" value="TilS_N"/>
    <property type="match status" value="1"/>
</dbReference>
<dbReference type="AlphaFoldDB" id="A0A506UHB2"/>
<keyword evidence="6" id="KW-0963">Cytoplasm</keyword>
<dbReference type="Proteomes" id="UP000320314">
    <property type="component" value="Unassembled WGS sequence"/>
</dbReference>
<evidence type="ECO:0000313" key="9">
    <source>
        <dbReference type="Proteomes" id="UP000320314"/>
    </source>
</evidence>
<dbReference type="InterPro" id="IPR014729">
    <property type="entry name" value="Rossmann-like_a/b/a_fold"/>
</dbReference>
<dbReference type="PANTHER" id="PTHR43033">
    <property type="entry name" value="TRNA(ILE)-LYSIDINE SYNTHASE-RELATED"/>
    <property type="match status" value="1"/>
</dbReference>
<dbReference type="InterPro" id="IPR011063">
    <property type="entry name" value="TilS/TtcA_N"/>
</dbReference>
<evidence type="ECO:0000256" key="1">
    <source>
        <dbReference type="ARBA" id="ARBA00022598"/>
    </source>
</evidence>
<dbReference type="GO" id="GO:0005524">
    <property type="term" value="F:ATP binding"/>
    <property type="evidence" value="ECO:0007669"/>
    <property type="project" value="UniProtKB-UniRule"/>
</dbReference>
<dbReference type="OrthoDB" id="9807403at2"/>
<sequence>MAGSLEHAASAFLASLDRAGPLVVAVSGGGDSMALLASLDEANRTLGAPRRLIAATVDHGLRAGSAAEAEMVAGFCATRGLCHRILRWEGEKPQSGLQAKARLARYDLLAGCAEREGAIAIVTAHTFDDQVETVAMRSRRSTTAGGSAPGLAGMATATLFRRRHWILRPFLTLRRADLRHWLEEASVGWIDDPSNEDRRFERVRTRSETQGISAASIENHRSARVERAARLAAIIGERVRLHSGVALSFAWSGEDHRDMEELIGVLAPLVGGKAYAAGAVPTARASALLQAGGGNARATVARVLLHRRAGRVYLHRERRGLDAVRLAAGAETVIDGRYRVRNASSDTALIDFGAPGETPAGDLPPIIAKAAFAAEPYLDGRSLAVRCAGERGMVTVERHLAPHDVFLPLFDLRIADACAFLFGIRPYPAPPSQLGIL</sequence>
<dbReference type="HAMAP" id="MF_01161">
    <property type="entry name" value="tRNA_Ile_lys_synt"/>
    <property type="match status" value="1"/>
</dbReference>
<dbReference type="InterPro" id="IPR012795">
    <property type="entry name" value="tRNA_Ile_lys_synt_N"/>
</dbReference>
<dbReference type="SUPFAM" id="SSF52402">
    <property type="entry name" value="Adenine nucleotide alpha hydrolases-like"/>
    <property type="match status" value="1"/>
</dbReference>
<evidence type="ECO:0000256" key="4">
    <source>
        <dbReference type="ARBA" id="ARBA00022840"/>
    </source>
</evidence>